<dbReference type="PROSITE" id="PS50885">
    <property type="entry name" value="HAMP"/>
    <property type="match status" value="1"/>
</dbReference>
<dbReference type="PANTHER" id="PTHR45528">
    <property type="entry name" value="SENSOR HISTIDINE KINASE CPXA"/>
    <property type="match status" value="1"/>
</dbReference>
<dbReference type="CDD" id="cd00082">
    <property type="entry name" value="HisKA"/>
    <property type="match status" value="1"/>
</dbReference>
<dbReference type="RefSeq" id="WP_185671777.1">
    <property type="nucleotide sequence ID" value="NZ_JACJVP010000042.1"/>
</dbReference>
<dbReference type="SMART" id="SM00304">
    <property type="entry name" value="HAMP"/>
    <property type="match status" value="1"/>
</dbReference>
<dbReference type="InterPro" id="IPR036890">
    <property type="entry name" value="HATPase_C_sf"/>
</dbReference>
<evidence type="ECO:0000256" key="7">
    <source>
        <dbReference type="ARBA" id="ARBA00022692"/>
    </source>
</evidence>
<dbReference type="EMBL" id="JACJVP010000042">
    <property type="protein sequence ID" value="MBB6673926.1"/>
    <property type="molecule type" value="Genomic_DNA"/>
</dbReference>
<keyword evidence="11 15" id="KW-1133">Transmembrane helix</keyword>
<dbReference type="PRINTS" id="PR00344">
    <property type="entry name" value="BCTRLSENSOR"/>
</dbReference>
<dbReference type="Pfam" id="PF00672">
    <property type="entry name" value="HAMP"/>
    <property type="match status" value="1"/>
</dbReference>
<feature type="domain" description="Histidine kinase" evidence="16">
    <location>
        <begin position="131"/>
        <end position="351"/>
    </location>
</feature>
<feature type="transmembrane region" description="Helical" evidence="15">
    <location>
        <begin position="12"/>
        <end position="34"/>
    </location>
</feature>
<dbReference type="Gene3D" id="1.10.287.130">
    <property type="match status" value="1"/>
</dbReference>
<dbReference type="SMART" id="SM00387">
    <property type="entry name" value="HATPase_c"/>
    <property type="match status" value="1"/>
</dbReference>
<dbReference type="Pfam" id="PF02518">
    <property type="entry name" value="HATPase_c"/>
    <property type="match status" value="1"/>
</dbReference>
<organism evidence="18 19">
    <name type="scientific">Cohnella nanjingensis</name>
    <dbReference type="NCBI Taxonomy" id="1387779"/>
    <lineage>
        <taxon>Bacteria</taxon>
        <taxon>Bacillati</taxon>
        <taxon>Bacillota</taxon>
        <taxon>Bacilli</taxon>
        <taxon>Bacillales</taxon>
        <taxon>Paenibacillaceae</taxon>
        <taxon>Cohnella</taxon>
    </lineage>
</organism>
<dbReference type="EC" id="2.7.13.3" evidence="3"/>
<dbReference type="SUPFAM" id="SSF47384">
    <property type="entry name" value="Homodimeric domain of signal transducing histidine kinase"/>
    <property type="match status" value="1"/>
</dbReference>
<evidence type="ECO:0000256" key="13">
    <source>
        <dbReference type="ARBA" id="ARBA00023136"/>
    </source>
</evidence>
<evidence type="ECO:0000256" key="10">
    <source>
        <dbReference type="ARBA" id="ARBA00022840"/>
    </source>
</evidence>
<dbReference type="InterPro" id="IPR050398">
    <property type="entry name" value="HssS/ArlS-like"/>
</dbReference>
<dbReference type="PANTHER" id="PTHR45528:SF8">
    <property type="entry name" value="HISTIDINE KINASE"/>
    <property type="match status" value="1"/>
</dbReference>
<dbReference type="Proteomes" id="UP000547209">
    <property type="component" value="Unassembled WGS sequence"/>
</dbReference>
<feature type="transmembrane region" description="Helical" evidence="15">
    <location>
        <begin position="40"/>
        <end position="62"/>
    </location>
</feature>
<comment type="caution">
    <text evidence="18">The sequence shown here is derived from an EMBL/GenBank/DDBJ whole genome shotgun (WGS) entry which is preliminary data.</text>
</comment>
<protein>
    <recommendedName>
        <fullName evidence="3">histidine kinase</fullName>
        <ecNumber evidence="3">2.7.13.3</ecNumber>
    </recommendedName>
</protein>
<dbReference type="InterPro" id="IPR003594">
    <property type="entry name" value="HATPase_dom"/>
</dbReference>
<dbReference type="InterPro" id="IPR004358">
    <property type="entry name" value="Sig_transdc_His_kin-like_C"/>
</dbReference>
<dbReference type="Gene3D" id="6.10.340.10">
    <property type="match status" value="1"/>
</dbReference>
<dbReference type="InterPro" id="IPR003660">
    <property type="entry name" value="HAMP_dom"/>
</dbReference>
<keyword evidence="10" id="KW-0067">ATP-binding</keyword>
<evidence type="ECO:0000256" key="4">
    <source>
        <dbReference type="ARBA" id="ARBA00022475"/>
    </source>
</evidence>
<dbReference type="InterPro" id="IPR005467">
    <property type="entry name" value="His_kinase_dom"/>
</dbReference>
<dbReference type="InterPro" id="IPR003661">
    <property type="entry name" value="HisK_dim/P_dom"/>
</dbReference>
<dbReference type="Pfam" id="PF00512">
    <property type="entry name" value="HisKA"/>
    <property type="match status" value="1"/>
</dbReference>
<dbReference type="SMART" id="SM00388">
    <property type="entry name" value="HisKA"/>
    <property type="match status" value="1"/>
</dbReference>
<evidence type="ECO:0000256" key="9">
    <source>
        <dbReference type="ARBA" id="ARBA00022777"/>
    </source>
</evidence>
<keyword evidence="8" id="KW-0547">Nucleotide-binding</keyword>
<evidence type="ECO:0000256" key="15">
    <source>
        <dbReference type="SAM" id="Phobius"/>
    </source>
</evidence>
<dbReference type="GO" id="GO:0005886">
    <property type="term" value="C:plasma membrane"/>
    <property type="evidence" value="ECO:0007669"/>
    <property type="project" value="UniProtKB-SubCell"/>
</dbReference>
<name>A0A7X0RUS1_9BACL</name>
<gene>
    <name evidence="18" type="ORF">H7C19_24895</name>
</gene>
<keyword evidence="6" id="KW-0808">Transferase</keyword>
<dbReference type="AlphaFoldDB" id="A0A7X0RUS1"/>
<evidence type="ECO:0000256" key="6">
    <source>
        <dbReference type="ARBA" id="ARBA00022679"/>
    </source>
</evidence>
<evidence type="ECO:0000259" key="16">
    <source>
        <dbReference type="PROSITE" id="PS50109"/>
    </source>
</evidence>
<evidence type="ECO:0000256" key="11">
    <source>
        <dbReference type="ARBA" id="ARBA00022989"/>
    </source>
</evidence>
<dbReference type="PROSITE" id="PS50109">
    <property type="entry name" value="HIS_KIN"/>
    <property type="match status" value="1"/>
</dbReference>
<dbReference type="CDD" id="cd06225">
    <property type="entry name" value="HAMP"/>
    <property type="match status" value="1"/>
</dbReference>
<keyword evidence="7 15" id="KW-0812">Transmembrane</keyword>
<dbReference type="GO" id="GO:0005524">
    <property type="term" value="F:ATP binding"/>
    <property type="evidence" value="ECO:0007669"/>
    <property type="project" value="UniProtKB-KW"/>
</dbReference>
<dbReference type="InterPro" id="IPR036097">
    <property type="entry name" value="HisK_dim/P_sf"/>
</dbReference>
<evidence type="ECO:0000313" key="19">
    <source>
        <dbReference type="Proteomes" id="UP000547209"/>
    </source>
</evidence>
<keyword evidence="4" id="KW-1003">Cell membrane</keyword>
<comment type="catalytic activity">
    <reaction evidence="1">
        <text>ATP + protein L-histidine = ADP + protein N-phospho-L-histidine.</text>
        <dbReference type="EC" id="2.7.13.3"/>
    </reaction>
</comment>
<evidence type="ECO:0000256" key="2">
    <source>
        <dbReference type="ARBA" id="ARBA00004651"/>
    </source>
</evidence>
<keyword evidence="14" id="KW-0175">Coiled coil</keyword>
<reference evidence="18 19" key="1">
    <citation type="submission" date="2020-08" db="EMBL/GenBank/DDBJ databases">
        <title>Cohnella phylogeny.</title>
        <authorList>
            <person name="Dunlap C."/>
        </authorList>
    </citation>
    <scope>NUCLEOTIDE SEQUENCE [LARGE SCALE GENOMIC DNA]</scope>
    <source>
        <strain evidence="18 19">DSM 28246</strain>
    </source>
</reference>
<keyword evidence="19" id="KW-1185">Reference proteome</keyword>
<keyword evidence="12" id="KW-0902">Two-component regulatory system</keyword>
<dbReference type="Gene3D" id="3.30.565.10">
    <property type="entry name" value="Histidine kinase-like ATPase, C-terminal domain"/>
    <property type="match status" value="1"/>
</dbReference>
<dbReference type="SUPFAM" id="SSF158472">
    <property type="entry name" value="HAMP domain-like"/>
    <property type="match status" value="1"/>
</dbReference>
<evidence type="ECO:0000256" key="1">
    <source>
        <dbReference type="ARBA" id="ARBA00000085"/>
    </source>
</evidence>
<keyword evidence="5" id="KW-0597">Phosphoprotein</keyword>
<feature type="coiled-coil region" evidence="14">
    <location>
        <begin position="94"/>
        <end position="121"/>
    </location>
</feature>
<keyword evidence="13 15" id="KW-0472">Membrane</keyword>
<evidence type="ECO:0000313" key="18">
    <source>
        <dbReference type="EMBL" id="MBB6673926.1"/>
    </source>
</evidence>
<comment type="subcellular location">
    <subcellularLocation>
        <location evidence="2">Cell membrane</location>
        <topology evidence="2">Multi-pass membrane protein</topology>
    </subcellularLocation>
</comment>
<keyword evidence="9 18" id="KW-0418">Kinase</keyword>
<evidence type="ECO:0000256" key="5">
    <source>
        <dbReference type="ARBA" id="ARBA00022553"/>
    </source>
</evidence>
<evidence type="ECO:0000259" key="17">
    <source>
        <dbReference type="PROSITE" id="PS50885"/>
    </source>
</evidence>
<proteinExistence type="predicted"/>
<sequence>MNKRRRLGIRGKWLGSITLSLIAGFTVSTLTPVFPASKYWFLFQLTPLATFFIAFFFTYFLLTRPFVQYLRTLADGLNVLAEGKLQHRVPVLRQDELTDVAANLNAMAERLESQIEKERLAEKSKMDLITGLSHDLRTPLTSIVGYLGLLKNQTYRDEAERDRIVENAENKALQLKKLIEDLFEYTRLTDGASELRVLIFDVRALAAQMAVEFEPIAAEHGASLRFTHADRLPANVAADPDRIRRALDNLLMNALKFSVKPGEIRMTVAVADACAEIAVRNLGDPVTAEQERQLFERFYKADASRSADRIQPGFGLGLTIARQIAELHGGSIRFAHENGSFLFALRLPLHG</sequence>
<accession>A0A7X0RUS1</accession>
<dbReference type="GO" id="GO:0000155">
    <property type="term" value="F:phosphorelay sensor kinase activity"/>
    <property type="evidence" value="ECO:0007669"/>
    <property type="project" value="InterPro"/>
</dbReference>
<evidence type="ECO:0000256" key="14">
    <source>
        <dbReference type="SAM" id="Coils"/>
    </source>
</evidence>
<feature type="coiled-coil region" evidence="14">
    <location>
        <begin position="156"/>
        <end position="185"/>
    </location>
</feature>
<evidence type="ECO:0000256" key="8">
    <source>
        <dbReference type="ARBA" id="ARBA00022741"/>
    </source>
</evidence>
<evidence type="ECO:0000256" key="12">
    <source>
        <dbReference type="ARBA" id="ARBA00023012"/>
    </source>
</evidence>
<evidence type="ECO:0000256" key="3">
    <source>
        <dbReference type="ARBA" id="ARBA00012438"/>
    </source>
</evidence>
<dbReference type="SUPFAM" id="SSF55874">
    <property type="entry name" value="ATPase domain of HSP90 chaperone/DNA topoisomerase II/histidine kinase"/>
    <property type="match status" value="1"/>
</dbReference>
<feature type="domain" description="HAMP" evidence="17">
    <location>
        <begin position="64"/>
        <end position="116"/>
    </location>
</feature>
<dbReference type="CDD" id="cd00075">
    <property type="entry name" value="HATPase"/>
    <property type="match status" value="1"/>
</dbReference>